<accession>A0AAJ0MH60</accession>
<protein>
    <submittedName>
        <fullName evidence="7">Mannitol 1-phosphate dehydrogenase</fullName>
    </submittedName>
</protein>
<dbReference type="Proteomes" id="UP001275084">
    <property type="component" value="Unassembled WGS sequence"/>
</dbReference>
<keyword evidence="8" id="KW-1185">Reference proteome</keyword>
<evidence type="ECO:0000313" key="8">
    <source>
        <dbReference type="Proteomes" id="UP001275084"/>
    </source>
</evidence>
<comment type="similarity">
    <text evidence="1">Belongs to the paxM FAD-dependent monooxygenase family.</text>
</comment>
<reference evidence="7" key="1">
    <citation type="journal article" date="2023" name="Mol. Phylogenet. Evol.">
        <title>Genome-scale phylogeny and comparative genomics of the fungal order Sordariales.</title>
        <authorList>
            <person name="Hensen N."/>
            <person name="Bonometti L."/>
            <person name="Westerberg I."/>
            <person name="Brannstrom I.O."/>
            <person name="Guillou S."/>
            <person name="Cros-Aarteil S."/>
            <person name="Calhoun S."/>
            <person name="Haridas S."/>
            <person name="Kuo A."/>
            <person name="Mondo S."/>
            <person name="Pangilinan J."/>
            <person name="Riley R."/>
            <person name="LaButti K."/>
            <person name="Andreopoulos B."/>
            <person name="Lipzen A."/>
            <person name="Chen C."/>
            <person name="Yan M."/>
            <person name="Daum C."/>
            <person name="Ng V."/>
            <person name="Clum A."/>
            <person name="Steindorff A."/>
            <person name="Ohm R.A."/>
            <person name="Martin F."/>
            <person name="Silar P."/>
            <person name="Natvig D.O."/>
            <person name="Lalanne C."/>
            <person name="Gautier V."/>
            <person name="Ament-Velasquez S.L."/>
            <person name="Kruys A."/>
            <person name="Hutchinson M.I."/>
            <person name="Powell A.J."/>
            <person name="Barry K."/>
            <person name="Miller A.N."/>
            <person name="Grigoriev I.V."/>
            <person name="Debuchy R."/>
            <person name="Gladieux P."/>
            <person name="Hiltunen Thoren M."/>
            <person name="Johannesson H."/>
        </authorList>
    </citation>
    <scope>NUCLEOTIDE SEQUENCE</scope>
    <source>
        <strain evidence="7">CBS 955.72</strain>
    </source>
</reference>
<evidence type="ECO:0000256" key="3">
    <source>
        <dbReference type="ARBA" id="ARBA00022827"/>
    </source>
</evidence>
<dbReference type="AlphaFoldDB" id="A0AAJ0MH60"/>
<keyword evidence="2" id="KW-0285">Flavoprotein</keyword>
<evidence type="ECO:0000259" key="6">
    <source>
        <dbReference type="Pfam" id="PF01494"/>
    </source>
</evidence>
<dbReference type="Pfam" id="PF01494">
    <property type="entry name" value="FAD_binding_3"/>
    <property type="match status" value="1"/>
</dbReference>
<feature type="domain" description="FAD-binding" evidence="6">
    <location>
        <begin position="179"/>
        <end position="417"/>
    </location>
</feature>
<dbReference type="SUPFAM" id="SSF51905">
    <property type="entry name" value="FAD/NAD(P)-binding domain"/>
    <property type="match status" value="1"/>
</dbReference>
<evidence type="ECO:0000256" key="1">
    <source>
        <dbReference type="ARBA" id="ARBA00007992"/>
    </source>
</evidence>
<name>A0AAJ0MH60_9PEZI</name>
<reference evidence="7" key="2">
    <citation type="submission" date="2023-06" db="EMBL/GenBank/DDBJ databases">
        <authorList>
            <consortium name="Lawrence Berkeley National Laboratory"/>
            <person name="Haridas S."/>
            <person name="Hensen N."/>
            <person name="Bonometti L."/>
            <person name="Westerberg I."/>
            <person name="Brannstrom I.O."/>
            <person name="Guillou S."/>
            <person name="Cros-Aarteil S."/>
            <person name="Calhoun S."/>
            <person name="Kuo A."/>
            <person name="Mondo S."/>
            <person name="Pangilinan J."/>
            <person name="Riley R."/>
            <person name="Labutti K."/>
            <person name="Andreopoulos B."/>
            <person name="Lipzen A."/>
            <person name="Chen C."/>
            <person name="Yanf M."/>
            <person name="Daum C."/>
            <person name="Ng V."/>
            <person name="Clum A."/>
            <person name="Steindorff A."/>
            <person name="Ohm R."/>
            <person name="Martin F."/>
            <person name="Silar P."/>
            <person name="Natvig D."/>
            <person name="Lalanne C."/>
            <person name="Gautier V."/>
            <person name="Ament-Velasquez S.L."/>
            <person name="Kruys A."/>
            <person name="Hutchinson M.I."/>
            <person name="Powell A.J."/>
            <person name="Barry K."/>
            <person name="Miller A.N."/>
            <person name="Grigoriev I.V."/>
            <person name="Debuchy R."/>
            <person name="Gladieux P."/>
            <person name="Thoren M.H."/>
            <person name="Johannesson H."/>
        </authorList>
    </citation>
    <scope>NUCLEOTIDE SEQUENCE</scope>
    <source>
        <strain evidence="7">CBS 955.72</strain>
    </source>
</reference>
<dbReference type="InterPro" id="IPR002938">
    <property type="entry name" value="FAD-bd"/>
</dbReference>
<dbReference type="PANTHER" id="PTHR46720:SF3">
    <property type="entry name" value="FAD-BINDING DOMAIN-CONTAINING PROTEIN-RELATED"/>
    <property type="match status" value="1"/>
</dbReference>
<gene>
    <name evidence="7" type="ORF">B0T25DRAFT_541164</name>
</gene>
<keyword evidence="3" id="KW-0274">FAD</keyword>
<dbReference type="Gene3D" id="3.50.50.60">
    <property type="entry name" value="FAD/NAD(P)-binding domain"/>
    <property type="match status" value="1"/>
</dbReference>
<evidence type="ECO:0000313" key="7">
    <source>
        <dbReference type="EMBL" id="KAK3358213.1"/>
    </source>
</evidence>
<dbReference type="EMBL" id="JAUIQD010000003">
    <property type="protein sequence ID" value="KAK3358213.1"/>
    <property type="molecule type" value="Genomic_DNA"/>
</dbReference>
<dbReference type="SUPFAM" id="SSF54373">
    <property type="entry name" value="FAD-linked reductases, C-terminal domain"/>
    <property type="match status" value="1"/>
</dbReference>
<proteinExistence type="inferred from homology"/>
<organism evidence="7 8">
    <name type="scientific">Lasiosphaeria hispida</name>
    <dbReference type="NCBI Taxonomy" id="260671"/>
    <lineage>
        <taxon>Eukaryota</taxon>
        <taxon>Fungi</taxon>
        <taxon>Dikarya</taxon>
        <taxon>Ascomycota</taxon>
        <taxon>Pezizomycotina</taxon>
        <taxon>Sordariomycetes</taxon>
        <taxon>Sordariomycetidae</taxon>
        <taxon>Sordariales</taxon>
        <taxon>Lasiosphaeriaceae</taxon>
        <taxon>Lasiosphaeria</taxon>
    </lineage>
</organism>
<dbReference type="InterPro" id="IPR051104">
    <property type="entry name" value="FAD_monoxygenase"/>
</dbReference>
<dbReference type="InterPro" id="IPR036188">
    <property type="entry name" value="FAD/NAD-bd_sf"/>
</dbReference>
<dbReference type="GO" id="GO:0071949">
    <property type="term" value="F:FAD binding"/>
    <property type="evidence" value="ECO:0007669"/>
    <property type="project" value="InterPro"/>
</dbReference>
<feature type="region of interest" description="Disordered" evidence="5">
    <location>
        <begin position="1"/>
        <end position="24"/>
    </location>
</feature>
<evidence type="ECO:0000256" key="2">
    <source>
        <dbReference type="ARBA" id="ARBA00022630"/>
    </source>
</evidence>
<sequence>MSPTMAARPTPKTPPTSGSESDAEGHYAAREPFKVAIVGGGLGGVILAIGLLRRHVPVHIYEAAGGFGEIGAGVTMGPSAVTALGLISPDLLEAFKTHMTSDSTGGLTFLTFRRGMSLESPNQGHLDSDAGPADPGDDILFSLPSAEAAPGWTATPARMAVHRARFLDEIIKHVPTDSVSFHKTLTSIRDMDDDGGAVELLFADGTSASYQAVIGCDGIKSITRRYVQGGSTAPQFADEYAYRALVPMNEFQALMGVDKSTNGQMYLGHGRYIITYPVEHGETVNMVGVVRTSTGGVWPHDNWLVNSTREDLLRDYAGWDGRLLNLLASYGTSEKWALFHYPSSSPYYRGRVCLLGDSAHATTPHLGAGAGQAMEDAYVMAELLGGADCQGSQHKIRGLFAAYDTVRRPRSQQVVHKSYVTGFTYAFQEEGVGADVARIRQVLGERLRWLYMEDLATEVEDARRAIT</sequence>
<keyword evidence="4" id="KW-0560">Oxidoreductase</keyword>
<dbReference type="PRINTS" id="PR00420">
    <property type="entry name" value="RNGMNOXGNASE"/>
</dbReference>
<evidence type="ECO:0000256" key="5">
    <source>
        <dbReference type="SAM" id="MobiDB-lite"/>
    </source>
</evidence>
<dbReference type="GO" id="GO:0044550">
    <property type="term" value="P:secondary metabolite biosynthetic process"/>
    <property type="evidence" value="ECO:0007669"/>
    <property type="project" value="TreeGrafter"/>
</dbReference>
<dbReference type="PANTHER" id="PTHR46720">
    <property type="entry name" value="HYDROXYLASE, PUTATIVE (AFU_ORTHOLOGUE AFUA_3G01460)-RELATED"/>
    <property type="match status" value="1"/>
</dbReference>
<dbReference type="GO" id="GO:0016491">
    <property type="term" value="F:oxidoreductase activity"/>
    <property type="evidence" value="ECO:0007669"/>
    <property type="project" value="UniProtKB-KW"/>
</dbReference>
<comment type="caution">
    <text evidence="7">The sequence shown here is derived from an EMBL/GenBank/DDBJ whole genome shotgun (WGS) entry which is preliminary data.</text>
</comment>
<evidence type="ECO:0000256" key="4">
    <source>
        <dbReference type="ARBA" id="ARBA00023002"/>
    </source>
</evidence>